<dbReference type="InterPro" id="IPR018247">
    <property type="entry name" value="EF_Hand_1_Ca_BS"/>
</dbReference>
<dbReference type="Gene3D" id="3.40.50.1460">
    <property type="match status" value="1"/>
</dbReference>
<evidence type="ECO:0000256" key="5">
    <source>
        <dbReference type="ARBA" id="ARBA00023136"/>
    </source>
</evidence>
<dbReference type="Proteomes" id="UP000598217">
    <property type="component" value="Unassembled WGS sequence"/>
</dbReference>
<keyword evidence="2" id="KW-1003">Cell membrane</keyword>
<organism evidence="10 11">
    <name type="scientific">Nocardiopsis terrae</name>
    <dbReference type="NCBI Taxonomy" id="372655"/>
    <lineage>
        <taxon>Bacteria</taxon>
        <taxon>Bacillati</taxon>
        <taxon>Actinomycetota</taxon>
        <taxon>Actinomycetes</taxon>
        <taxon>Streptosporangiales</taxon>
        <taxon>Nocardiopsidaceae</taxon>
        <taxon>Nocardiopsis</taxon>
    </lineage>
</organism>
<evidence type="ECO:0000259" key="8">
    <source>
        <dbReference type="Pfam" id="PF00656"/>
    </source>
</evidence>
<feature type="compositionally biased region" description="Pro residues" evidence="6">
    <location>
        <begin position="423"/>
        <end position="433"/>
    </location>
</feature>
<feature type="region of interest" description="Disordered" evidence="6">
    <location>
        <begin position="416"/>
        <end position="484"/>
    </location>
</feature>
<gene>
    <name evidence="10" type="ORF">H4W79_003128</name>
</gene>
<dbReference type="SUPFAM" id="SSF52129">
    <property type="entry name" value="Caspase-like"/>
    <property type="match status" value="1"/>
</dbReference>
<evidence type="ECO:0000256" key="2">
    <source>
        <dbReference type="ARBA" id="ARBA00022475"/>
    </source>
</evidence>
<comment type="subcellular location">
    <subcellularLocation>
        <location evidence="1">Cell membrane</location>
        <topology evidence="1">Multi-pass membrane protein</topology>
    </subcellularLocation>
</comment>
<dbReference type="PANTHER" id="PTHR36115">
    <property type="entry name" value="PROLINE-RICH ANTIGEN HOMOLOG-RELATED"/>
    <property type="match status" value="1"/>
</dbReference>
<keyword evidence="4 7" id="KW-1133">Transmembrane helix</keyword>
<feature type="transmembrane region" description="Helical" evidence="7">
    <location>
        <begin position="537"/>
        <end position="558"/>
    </location>
</feature>
<dbReference type="Pfam" id="PF00656">
    <property type="entry name" value="Peptidase_C14"/>
    <property type="match status" value="1"/>
</dbReference>
<proteinExistence type="predicted"/>
<evidence type="ECO:0000313" key="10">
    <source>
        <dbReference type="EMBL" id="MBE1458914.1"/>
    </source>
</evidence>
<evidence type="ECO:0000259" key="9">
    <source>
        <dbReference type="Pfam" id="PF06271"/>
    </source>
</evidence>
<dbReference type="NCBIfam" id="NF047832">
    <property type="entry name" value="caspase_w_EACC1"/>
    <property type="match status" value="1"/>
</dbReference>
<name>A0ABR9HIR3_9ACTN</name>
<feature type="domain" description="Peptidase C14 caspase" evidence="8">
    <location>
        <begin position="5"/>
        <end position="249"/>
    </location>
</feature>
<evidence type="ECO:0000313" key="11">
    <source>
        <dbReference type="Proteomes" id="UP000598217"/>
    </source>
</evidence>
<dbReference type="Pfam" id="PF06271">
    <property type="entry name" value="RDD"/>
    <property type="match status" value="1"/>
</dbReference>
<dbReference type="InterPro" id="IPR051791">
    <property type="entry name" value="Pra-immunoreactive"/>
</dbReference>
<evidence type="ECO:0000256" key="6">
    <source>
        <dbReference type="SAM" id="MobiDB-lite"/>
    </source>
</evidence>
<dbReference type="InterPro" id="IPR029030">
    <property type="entry name" value="Caspase-like_dom_sf"/>
</dbReference>
<feature type="domain" description="RDD" evidence="9">
    <location>
        <begin position="490"/>
        <end position="629"/>
    </location>
</feature>
<dbReference type="PROSITE" id="PS00018">
    <property type="entry name" value="EF_HAND_1"/>
    <property type="match status" value="1"/>
</dbReference>
<dbReference type="InterPro" id="IPR010432">
    <property type="entry name" value="RDD"/>
</dbReference>
<dbReference type="RefSeq" id="WP_191271889.1">
    <property type="nucleotide sequence ID" value="NZ_BMXJ01000005.1"/>
</dbReference>
<evidence type="ECO:0000256" key="3">
    <source>
        <dbReference type="ARBA" id="ARBA00022692"/>
    </source>
</evidence>
<sequence length="639" mass="69759">MNGDRHALIVATDTYEDDGLEHLLAPGEDAVALAEVLENPEIGGFGVGVVRNRPAYMVARQVEDFFADRTQSDSLLLHFSCHGLKNASGQLFFAAADTLPHRLSSTTVSADFVRRCMTECRARNIVLLLDCCYGGAFMEGMVPRAAGDVNVFDTFSEEGFDSGHGFAVITASNSMEYAFEGTHLSTDRQVCPSVFTRALSSGLASGEADLDADGRVSVNELYDYVYDRVRQENPHQTPSRSIHLQGDVYLARSMRRRTDGEGLPEDLRLAVSSPDVFTRHGSVPELRRRLQSQDREIAEAACQALHGLVRNDIRSIADDASHALAEMAVRPSPERLDFGRVGQYEPEPHRRIQFLGPPLARDCVPRPRNEWIHVVTETDAIDVSVDTRRAGSLEGTLTLEGRAEDTDLPVHADVLPARAPVSDPGPPLSPPYPREQRVPGPGTSASGPRFVPAPPPRTPRTVGPAHRSVPRPPSPPPGASLRPPAADPLARLRARLAARIIDYVLVFLFALGSVFTTVVVVSAFTVSESFTDTLFDAIAVLFFFGWGVLLFLYDWLFLRYRGATFGKMMVGIRVVNARNAGPLTHGQAAGRAALFGLPQTVPLLGNLLVLLWSLAAQGDPWGRTVHDRGARTLVLQRRT</sequence>
<evidence type="ECO:0000256" key="4">
    <source>
        <dbReference type="ARBA" id="ARBA00022989"/>
    </source>
</evidence>
<reference evidence="10 11" key="1">
    <citation type="submission" date="2020-10" db="EMBL/GenBank/DDBJ databases">
        <title>Sequencing the genomes of 1000 actinobacteria strains.</title>
        <authorList>
            <person name="Klenk H.-P."/>
        </authorList>
    </citation>
    <scope>NUCLEOTIDE SEQUENCE [LARGE SCALE GENOMIC DNA]</scope>
    <source>
        <strain evidence="10 11">DSM 45157</strain>
    </source>
</reference>
<dbReference type="EMBL" id="JADBDY010000001">
    <property type="protein sequence ID" value="MBE1458914.1"/>
    <property type="molecule type" value="Genomic_DNA"/>
</dbReference>
<protein>
    <submittedName>
        <fullName evidence="10">RDD family membrane protein YckC</fullName>
    </submittedName>
</protein>
<keyword evidence="11" id="KW-1185">Reference proteome</keyword>
<dbReference type="InterPro" id="IPR011600">
    <property type="entry name" value="Pept_C14_caspase"/>
</dbReference>
<evidence type="ECO:0000256" key="7">
    <source>
        <dbReference type="SAM" id="Phobius"/>
    </source>
</evidence>
<keyword evidence="3 7" id="KW-0812">Transmembrane</keyword>
<keyword evidence="5 7" id="KW-0472">Membrane</keyword>
<evidence type="ECO:0000256" key="1">
    <source>
        <dbReference type="ARBA" id="ARBA00004651"/>
    </source>
</evidence>
<accession>A0ABR9HIR3</accession>
<comment type="caution">
    <text evidence="10">The sequence shown here is derived from an EMBL/GenBank/DDBJ whole genome shotgun (WGS) entry which is preliminary data.</text>
</comment>
<feature type="transmembrane region" description="Helical" evidence="7">
    <location>
        <begin position="500"/>
        <end position="525"/>
    </location>
</feature>